<accession>T5AAI3</accession>
<proteinExistence type="inferred from homology"/>
<dbReference type="Proteomes" id="UP000019374">
    <property type="component" value="Unassembled WGS sequence"/>
</dbReference>
<organism evidence="10 11">
    <name type="scientific">Ophiocordyceps sinensis (strain Co18 / CGMCC 3.14243)</name>
    <name type="common">Yarsagumba caterpillar fungus</name>
    <name type="synonym">Hirsutella sinensis</name>
    <dbReference type="NCBI Taxonomy" id="911162"/>
    <lineage>
        <taxon>Eukaryota</taxon>
        <taxon>Fungi</taxon>
        <taxon>Dikarya</taxon>
        <taxon>Ascomycota</taxon>
        <taxon>Pezizomycotina</taxon>
        <taxon>Sordariomycetes</taxon>
        <taxon>Hypocreomycetidae</taxon>
        <taxon>Hypocreales</taxon>
        <taxon>Ophiocordycipitaceae</taxon>
        <taxon>Ophiocordyceps</taxon>
    </lineage>
</organism>
<keyword evidence="8" id="KW-0472">Membrane</keyword>
<evidence type="ECO:0000259" key="9">
    <source>
        <dbReference type="Pfam" id="PF01494"/>
    </source>
</evidence>
<feature type="transmembrane region" description="Helical" evidence="8">
    <location>
        <begin position="609"/>
        <end position="628"/>
    </location>
</feature>
<dbReference type="PANTHER" id="PTHR47356">
    <property type="entry name" value="FAD-DEPENDENT MONOOXYGENASE ASQG-RELATED"/>
    <property type="match status" value="1"/>
</dbReference>
<keyword evidence="5" id="KW-0560">Oxidoreductase</keyword>
<feature type="transmembrane region" description="Helical" evidence="8">
    <location>
        <begin position="584"/>
        <end position="603"/>
    </location>
</feature>
<keyword evidence="3" id="KW-0285">Flavoprotein</keyword>
<dbReference type="SUPFAM" id="SSF51905">
    <property type="entry name" value="FAD/NAD(P)-binding domain"/>
    <property type="match status" value="1"/>
</dbReference>
<evidence type="ECO:0000313" key="10">
    <source>
        <dbReference type="EMBL" id="EQK99588.1"/>
    </source>
</evidence>
<comment type="cofactor">
    <cofactor evidence="1">
        <name>FAD</name>
        <dbReference type="ChEBI" id="CHEBI:57692"/>
    </cofactor>
</comment>
<evidence type="ECO:0000256" key="1">
    <source>
        <dbReference type="ARBA" id="ARBA00001974"/>
    </source>
</evidence>
<reference evidence="10 11" key="1">
    <citation type="journal article" date="2013" name="Chin. Sci. Bull.">
        <title>Genome survey uncovers the secrets of sex and lifestyle in caterpillar fungus.</title>
        <authorList>
            <person name="Hu X."/>
            <person name="Zhang Y."/>
            <person name="Xiao G."/>
            <person name="Zheng P."/>
            <person name="Xia Y."/>
            <person name="Zhang X."/>
            <person name="St Leger R.J."/>
            <person name="Liu X."/>
            <person name="Wang C."/>
        </authorList>
    </citation>
    <scope>NUCLEOTIDE SEQUENCE [LARGE SCALE GENOMIC DNA]</scope>
    <source>
        <strain evidence="11">Co18 / CGMCC 3.14243</strain>
        <tissue evidence="10">Fruit-body</tissue>
    </source>
</reference>
<keyword evidence="6" id="KW-0503">Monooxygenase</keyword>
<dbReference type="InterPro" id="IPR050562">
    <property type="entry name" value="FAD_mOase_fung"/>
</dbReference>
<feature type="region of interest" description="Disordered" evidence="7">
    <location>
        <begin position="628"/>
        <end position="662"/>
    </location>
</feature>
<feature type="compositionally biased region" description="Basic and acidic residues" evidence="7">
    <location>
        <begin position="645"/>
        <end position="662"/>
    </location>
</feature>
<keyword evidence="4" id="KW-0274">FAD</keyword>
<dbReference type="EMBL" id="KE653265">
    <property type="protein sequence ID" value="EQK99588.1"/>
    <property type="molecule type" value="Genomic_DNA"/>
</dbReference>
<dbReference type="Gene3D" id="3.50.50.60">
    <property type="entry name" value="FAD/NAD(P)-binding domain"/>
    <property type="match status" value="1"/>
</dbReference>
<keyword evidence="8" id="KW-1133">Transmembrane helix</keyword>
<evidence type="ECO:0000256" key="5">
    <source>
        <dbReference type="ARBA" id="ARBA00023002"/>
    </source>
</evidence>
<feature type="transmembrane region" description="Helical" evidence="8">
    <location>
        <begin position="543"/>
        <end position="563"/>
    </location>
</feature>
<evidence type="ECO:0000256" key="6">
    <source>
        <dbReference type="ARBA" id="ARBA00023033"/>
    </source>
</evidence>
<name>T5AAI3_OPHSC</name>
<gene>
    <name evidence="10" type="ORF">OCS_04705</name>
</gene>
<feature type="transmembrane region" description="Helical" evidence="8">
    <location>
        <begin position="735"/>
        <end position="753"/>
    </location>
</feature>
<evidence type="ECO:0000256" key="8">
    <source>
        <dbReference type="SAM" id="Phobius"/>
    </source>
</evidence>
<dbReference type="HOGENOM" id="CLU_009665_12_0_1"/>
<protein>
    <submittedName>
        <fullName evidence="10">FAD binding domain protein</fullName>
    </submittedName>
</protein>
<dbReference type="InterPro" id="IPR002938">
    <property type="entry name" value="FAD-bd"/>
</dbReference>
<dbReference type="OrthoDB" id="10029326at2759"/>
<evidence type="ECO:0000256" key="3">
    <source>
        <dbReference type="ARBA" id="ARBA00022630"/>
    </source>
</evidence>
<dbReference type="AlphaFoldDB" id="T5AAI3"/>
<dbReference type="PANTHER" id="PTHR47356:SF2">
    <property type="entry name" value="FAD-BINDING DOMAIN-CONTAINING PROTEIN-RELATED"/>
    <property type="match status" value="1"/>
</dbReference>
<sequence length="805" mass="88245">MTPKRPFRVIIAGGGVAGLSLANMLQSVDMDYVLLEAHDDMAPPVGASIGLMPNGLLILDQLGCYEPLRAVAQGIRTAHVRTPEGRSVACTEDLVGHLEKRHGYPMLFFDRQWLLQVLYKQLRHKDKVLVRKRVDSIEQLDDGVRVWTADGDSVTGDVVVGADGIHSTVRREMRRLAGTEASGSPSSGEEDGVSCHYRCSFGIAQDVDGWPDGDQCFTTGRGHSFLVVSGPERRCYWFMFDRLPDVKLGKDIPRYGKEDEARLVRRYAHLPIMEGLTFGQMYAKRITSTLTPLHEVVFDRWFSGRVVLVGDSAHKPNPISGMGGNGAIETAAELVNALLSRRGDDVGDMESVGREMQRARHDRAKAFVAESHAVQALYAFENPLASTVFMRLLVPLVGGESFLDKMASHFVGGSRLKHLPVPRRPRAIPFDHELPGRPVKPLLSWCVRAALASGMGLALLLSTSVSTRPLGEPLNRWGQLEPIKTRLGDAPLSVIRQGTALGTDPGVIHIVYALSQLVSPLLIYTVEGYRVGNHGTLLSLPSLYLSAMQVLGVGRIAPLYAVLASLQSFQHPAGRFVGPDVARALMPALILAFVIPAVMMLALAKDTDFWRSSPLVFSATTAMLSSGLKRRRQRRRDGTQQTDVVQEKQHRQQSDSPLDRYKDDDVPILKSVYHYAFAVQATVYLATLGYSCSHPDVSLAKLLLATPSPFKVLNKGQLNKGQVFPETPWISRYDMGFAAVGFVGQGLYAIWHLRRLGHVTSKDAAVSGLAFICGHVVFGPGATLAGLWSWRESVISGLSTLNRSR</sequence>
<feature type="transmembrane region" description="Helical" evidence="8">
    <location>
        <begin position="765"/>
        <end position="790"/>
    </location>
</feature>
<dbReference type="eggNOG" id="KOG2614">
    <property type="taxonomic scope" value="Eukaryota"/>
</dbReference>
<dbReference type="Pfam" id="PF01494">
    <property type="entry name" value="FAD_binding_3"/>
    <property type="match status" value="2"/>
</dbReference>
<feature type="domain" description="FAD-binding" evidence="9">
    <location>
        <begin position="8"/>
        <end position="174"/>
    </location>
</feature>
<evidence type="ECO:0000313" key="11">
    <source>
        <dbReference type="Proteomes" id="UP000019374"/>
    </source>
</evidence>
<dbReference type="GO" id="GO:0071949">
    <property type="term" value="F:FAD binding"/>
    <property type="evidence" value="ECO:0007669"/>
    <property type="project" value="InterPro"/>
</dbReference>
<evidence type="ECO:0000256" key="2">
    <source>
        <dbReference type="ARBA" id="ARBA00007992"/>
    </source>
</evidence>
<dbReference type="GO" id="GO:0004497">
    <property type="term" value="F:monooxygenase activity"/>
    <property type="evidence" value="ECO:0007669"/>
    <property type="project" value="UniProtKB-KW"/>
</dbReference>
<keyword evidence="8" id="KW-0812">Transmembrane</keyword>
<dbReference type="PRINTS" id="PR00420">
    <property type="entry name" value="RNGMNOXGNASE"/>
</dbReference>
<feature type="domain" description="FAD-binding" evidence="9">
    <location>
        <begin position="291"/>
        <end position="339"/>
    </location>
</feature>
<evidence type="ECO:0000256" key="7">
    <source>
        <dbReference type="SAM" id="MobiDB-lite"/>
    </source>
</evidence>
<dbReference type="InterPro" id="IPR036188">
    <property type="entry name" value="FAD/NAD-bd_sf"/>
</dbReference>
<evidence type="ECO:0000256" key="4">
    <source>
        <dbReference type="ARBA" id="ARBA00022827"/>
    </source>
</evidence>
<comment type="similarity">
    <text evidence="2">Belongs to the paxM FAD-dependent monooxygenase family.</text>
</comment>